<evidence type="ECO:0000313" key="6">
    <source>
        <dbReference type="Proteomes" id="UP001153328"/>
    </source>
</evidence>
<feature type="domain" description="6-phosphogluconate dehydrogenase NADP-binding" evidence="4">
    <location>
        <begin position="45"/>
        <end position="184"/>
    </location>
</feature>
<protein>
    <submittedName>
        <fullName evidence="5">3-hydroxyisobutyrate dehydrogenase</fullName>
    </submittedName>
</protein>
<dbReference type="Proteomes" id="UP001153328">
    <property type="component" value="Unassembled WGS sequence"/>
</dbReference>
<dbReference type="PIRSF" id="PIRSF000103">
    <property type="entry name" value="HIBADH"/>
    <property type="match status" value="1"/>
</dbReference>
<keyword evidence="6" id="KW-1185">Reference proteome</keyword>
<dbReference type="InterPro" id="IPR002204">
    <property type="entry name" value="3-OH-isobutyrate_DH-rel_CS"/>
</dbReference>
<proteinExistence type="inferred from homology"/>
<dbReference type="Gene3D" id="1.10.1040.10">
    <property type="entry name" value="N-(1-d-carboxylethyl)-l-norvaline Dehydrogenase, domain 2"/>
    <property type="match status" value="1"/>
</dbReference>
<dbReference type="SUPFAM" id="SSF48179">
    <property type="entry name" value="6-phosphogluconate dehydrogenase C-terminal domain-like"/>
    <property type="match status" value="1"/>
</dbReference>
<name>A0A9W4H7T5_9ACTN</name>
<feature type="active site" evidence="3">
    <location>
        <position position="203"/>
    </location>
</feature>
<dbReference type="PROSITE" id="PS00895">
    <property type="entry name" value="3_HYDROXYISOBUT_DH"/>
    <property type="match status" value="1"/>
</dbReference>
<dbReference type="InterPro" id="IPR008927">
    <property type="entry name" value="6-PGluconate_DH-like_C_sf"/>
</dbReference>
<evidence type="ECO:0000259" key="4">
    <source>
        <dbReference type="Pfam" id="PF03446"/>
    </source>
</evidence>
<gene>
    <name evidence="5" type="ORF">SBRY_80030</name>
</gene>
<evidence type="ECO:0000256" key="3">
    <source>
        <dbReference type="PIRSR" id="PIRSR000103-1"/>
    </source>
</evidence>
<keyword evidence="2" id="KW-0560">Oxidoreductase</keyword>
<comment type="caution">
    <text evidence="5">The sequence shown here is derived from an EMBL/GenBank/DDBJ whole genome shotgun (WGS) entry which is preliminary data.</text>
</comment>
<dbReference type="InterPro" id="IPR015815">
    <property type="entry name" value="HIBADH-related"/>
</dbReference>
<dbReference type="InterPro" id="IPR051265">
    <property type="entry name" value="HIBADH-related_NP60_sf"/>
</dbReference>
<dbReference type="Pfam" id="PF03446">
    <property type="entry name" value="NAD_binding_2"/>
    <property type="match status" value="1"/>
</dbReference>
<dbReference type="GO" id="GO:0016054">
    <property type="term" value="P:organic acid catabolic process"/>
    <property type="evidence" value="ECO:0007669"/>
    <property type="project" value="UniProtKB-ARBA"/>
</dbReference>
<sequence length="315" mass="31454">MSLMPCMLDIRLLHAAVGPSVGGMTSHTAVSESMALARTASPRTAFLGLGLMGTPMAHRLLDAGLPLTVWNRTAAKAEPFAERGATVAGSAAEAVAGADVVVTMLADPAAVASVVGQVAGAMRPGSVLVDTSSIGPDAARAAAARLPAGVAYVDAPVMGSVDRAAAGELLILAGGDTRPVRELLAHLGMVRECGGVGSGAALKLVLINAVIGGVVLTAEALDLGRVLGLDGELVTTALAASPMGPLLQRVLTTTAHFPLEHAAKDVRLAAAAADLPLARAVLDRLTSHPGPADADLARVAVREAVGQQAGGQGLR</sequence>
<comment type="similarity">
    <text evidence="1">Belongs to the HIBADH-related family.</text>
</comment>
<dbReference type="PANTHER" id="PTHR43580:SF2">
    <property type="entry name" value="CYTOKINE-LIKE NUCLEAR FACTOR N-PAC"/>
    <property type="match status" value="1"/>
</dbReference>
<evidence type="ECO:0000313" key="5">
    <source>
        <dbReference type="EMBL" id="CAG7656665.1"/>
    </source>
</evidence>
<dbReference type="Gene3D" id="3.40.50.720">
    <property type="entry name" value="NAD(P)-binding Rossmann-like Domain"/>
    <property type="match status" value="1"/>
</dbReference>
<dbReference type="InterPro" id="IPR006115">
    <property type="entry name" value="6PGDH_NADP-bd"/>
</dbReference>
<evidence type="ECO:0000256" key="2">
    <source>
        <dbReference type="ARBA" id="ARBA00023002"/>
    </source>
</evidence>
<dbReference type="SUPFAM" id="SSF51735">
    <property type="entry name" value="NAD(P)-binding Rossmann-fold domains"/>
    <property type="match status" value="1"/>
</dbReference>
<dbReference type="EMBL" id="CAJVAX010000022">
    <property type="protein sequence ID" value="CAG7656665.1"/>
    <property type="molecule type" value="Genomic_DNA"/>
</dbReference>
<dbReference type="GO" id="GO:0016491">
    <property type="term" value="F:oxidoreductase activity"/>
    <property type="evidence" value="ECO:0007669"/>
    <property type="project" value="UniProtKB-KW"/>
</dbReference>
<dbReference type="AlphaFoldDB" id="A0A9W4H7T5"/>
<dbReference type="InterPro" id="IPR036291">
    <property type="entry name" value="NAD(P)-bd_dom_sf"/>
</dbReference>
<accession>A0A9W4H7T5</accession>
<dbReference type="InterPro" id="IPR013328">
    <property type="entry name" value="6PGD_dom2"/>
</dbReference>
<organism evidence="5 6">
    <name type="scientific">Actinacidiphila bryophytorum</name>
    <dbReference type="NCBI Taxonomy" id="1436133"/>
    <lineage>
        <taxon>Bacteria</taxon>
        <taxon>Bacillati</taxon>
        <taxon>Actinomycetota</taxon>
        <taxon>Actinomycetes</taxon>
        <taxon>Kitasatosporales</taxon>
        <taxon>Streptomycetaceae</taxon>
        <taxon>Actinacidiphila</taxon>
    </lineage>
</organism>
<reference evidence="5" key="1">
    <citation type="submission" date="2021-06" db="EMBL/GenBank/DDBJ databases">
        <authorList>
            <person name="Arsene-Ploetze F."/>
        </authorList>
    </citation>
    <scope>NUCLEOTIDE SEQUENCE</scope>
    <source>
        <strain evidence="5">SBRY1</strain>
    </source>
</reference>
<dbReference type="PANTHER" id="PTHR43580">
    <property type="entry name" value="OXIDOREDUCTASE GLYR1-RELATED"/>
    <property type="match status" value="1"/>
</dbReference>
<evidence type="ECO:0000256" key="1">
    <source>
        <dbReference type="ARBA" id="ARBA00009080"/>
    </source>
</evidence>
<dbReference type="GO" id="GO:0050661">
    <property type="term" value="F:NADP binding"/>
    <property type="evidence" value="ECO:0007669"/>
    <property type="project" value="InterPro"/>
</dbReference>